<dbReference type="Pfam" id="PF00106">
    <property type="entry name" value="adh_short"/>
    <property type="match status" value="1"/>
</dbReference>
<keyword evidence="4" id="KW-1185">Reference proteome</keyword>
<name>A0ABV7L5N3_9PROT</name>
<protein>
    <submittedName>
        <fullName evidence="3">SDR family NAD(P)-dependent oxidoreductase</fullName>
    </submittedName>
</protein>
<dbReference type="InterPro" id="IPR036291">
    <property type="entry name" value="NAD(P)-bd_dom_sf"/>
</dbReference>
<dbReference type="PANTHER" id="PTHR45024:SF3">
    <property type="entry name" value="BLL2957 PROTEIN"/>
    <property type="match status" value="1"/>
</dbReference>
<dbReference type="InterPro" id="IPR002347">
    <property type="entry name" value="SDR_fam"/>
</dbReference>
<dbReference type="RefSeq" id="WP_379904611.1">
    <property type="nucleotide sequence ID" value="NZ_JBHRTR010000034.1"/>
</dbReference>
<dbReference type="Proteomes" id="UP001595528">
    <property type="component" value="Unassembled WGS sequence"/>
</dbReference>
<dbReference type="PROSITE" id="PS00061">
    <property type="entry name" value="ADH_SHORT"/>
    <property type="match status" value="1"/>
</dbReference>
<proteinExistence type="inferred from homology"/>
<evidence type="ECO:0000256" key="1">
    <source>
        <dbReference type="RuleBase" id="RU000363"/>
    </source>
</evidence>
<organism evidence="3 4">
    <name type="scientific">Marinibaculum pumilum</name>
    <dbReference type="NCBI Taxonomy" id="1766165"/>
    <lineage>
        <taxon>Bacteria</taxon>
        <taxon>Pseudomonadati</taxon>
        <taxon>Pseudomonadota</taxon>
        <taxon>Alphaproteobacteria</taxon>
        <taxon>Rhodospirillales</taxon>
        <taxon>Rhodospirillaceae</taxon>
        <taxon>Marinibaculum</taxon>
    </lineage>
</organism>
<evidence type="ECO:0000259" key="2">
    <source>
        <dbReference type="SMART" id="SM00822"/>
    </source>
</evidence>
<dbReference type="InterPro" id="IPR020904">
    <property type="entry name" value="Sc_DH/Rdtase_CS"/>
</dbReference>
<comment type="caution">
    <text evidence="3">The sequence shown here is derived from an EMBL/GenBank/DDBJ whole genome shotgun (WGS) entry which is preliminary data.</text>
</comment>
<dbReference type="PANTHER" id="PTHR45024">
    <property type="entry name" value="DEHYDROGENASES, SHORT CHAIN"/>
    <property type="match status" value="1"/>
</dbReference>
<reference evidence="4" key="1">
    <citation type="journal article" date="2019" name="Int. J. Syst. Evol. Microbiol.">
        <title>The Global Catalogue of Microorganisms (GCM) 10K type strain sequencing project: providing services to taxonomists for standard genome sequencing and annotation.</title>
        <authorList>
            <consortium name="The Broad Institute Genomics Platform"/>
            <consortium name="The Broad Institute Genome Sequencing Center for Infectious Disease"/>
            <person name="Wu L."/>
            <person name="Ma J."/>
        </authorList>
    </citation>
    <scope>NUCLEOTIDE SEQUENCE [LARGE SCALE GENOMIC DNA]</scope>
    <source>
        <strain evidence="4">KCTC 42964</strain>
    </source>
</reference>
<dbReference type="EMBL" id="JBHRTR010000034">
    <property type="protein sequence ID" value="MFC3229936.1"/>
    <property type="molecule type" value="Genomic_DNA"/>
</dbReference>
<dbReference type="SUPFAM" id="SSF51735">
    <property type="entry name" value="NAD(P)-binding Rossmann-fold domains"/>
    <property type="match status" value="1"/>
</dbReference>
<evidence type="ECO:0000313" key="4">
    <source>
        <dbReference type="Proteomes" id="UP001595528"/>
    </source>
</evidence>
<feature type="domain" description="Ketoreductase" evidence="2">
    <location>
        <begin position="10"/>
        <end position="206"/>
    </location>
</feature>
<dbReference type="PRINTS" id="PR00080">
    <property type="entry name" value="SDRFAMILY"/>
</dbReference>
<sequence>MSGSGLLKDKVVAVTGAGRGVGKAIAVMAAAEGAKVVVNDLGGSAGGDGEDRLPATEVVAEIAKAGGEAVTNFASVADWDGAHSIIQTAIDEFGRIDAVVNNAGILRDTIFHKMTEDEWDIVIDVHLKGSFNVARAAATHFREQGSGAMVHMTSTSGLIGNFGQANYAAAKMGIVGLSKSVALDMSRFGVISNCISPFAWSRLIGTIPQDTEAQRARVAKIKEMTPEKIAPLAVYLCSDTAREVPVSGQIFAVRNNEIFLMAQPRPIRAAHTAEGWTPATVSERVIPAMAPSFYPLDRSADIFSWDPV</sequence>
<dbReference type="SMART" id="SM00822">
    <property type="entry name" value="PKS_KR"/>
    <property type="match status" value="1"/>
</dbReference>
<accession>A0ABV7L5N3</accession>
<comment type="similarity">
    <text evidence="1">Belongs to the short-chain dehydrogenases/reductases (SDR) family.</text>
</comment>
<dbReference type="Gene3D" id="3.40.50.720">
    <property type="entry name" value="NAD(P)-binding Rossmann-like Domain"/>
    <property type="match status" value="1"/>
</dbReference>
<dbReference type="PRINTS" id="PR00081">
    <property type="entry name" value="GDHRDH"/>
</dbReference>
<dbReference type="InterPro" id="IPR057326">
    <property type="entry name" value="KR_dom"/>
</dbReference>
<evidence type="ECO:0000313" key="3">
    <source>
        <dbReference type="EMBL" id="MFC3229936.1"/>
    </source>
</evidence>
<gene>
    <name evidence="3" type="ORF">ACFOGJ_21980</name>
</gene>
<dbReference type="InterPro" id="IPR051687">
    <property type="entry name" value="Peroxisomal_Beta-Oxidation"/>
</dbReference>